<dbReference type="Pfam" id="PF00665">
    <property type="entry name" value="rve"/>
    <property type="match status" value="1"/>
</dbReference>
<dbReference type="KEGG" id="saal:L336_0807"/>
<dbReference type="Gene3D" id="1.10.10.10">
    <property type="entry name" value="Winged helix-like DNA-binding domain superfamily/Winged helix DNA-binding domain"/>
    <property type="match status" value="1"/>
</dbReference>
<dbReference type="InterPro" id="IPR036397">
    <property type="entry name" value="RNaseH_sf"/>
</dbReference>
<proteinExistence type="predicted"/>
<dbReference type="PANTHER" id="PTHR47515">
    <property type="entry name" value="LOW CALCIUM RESPONSE LOCUS PROTEIN T"/>
    <property type="match status" value="1"/>
</dbReference>
<protein>
    <recommendedName>
        <fullName evidence="1">Integrase catalytic domain-containing protein</fullName>
    </recommendedName>
</protein>
<feature type="domain" description="Integrase catalytic" evidence="1">
    <location>
        <begin position="138"/>
        <end position="297"/>
    </location>
</feature>
<dbReference type="SUPFAM" id="SSF46689">
    <property type="entry name" value="Homeodomain-like"/>
    <property type="match status" value="1"/>
</dbReference>
<dbReference type="InterPro" id="IPR001584">
    <property type="entry name" value="Integrase_cat-core"/>
</dbReference>
<organism evidence="2 3">
    <name type="scientific">Candidatus Saccharimonas aalborgensis</name>
    <dbReference type="NCBI Taxonomy" id="1332188"/>
    <lineage>
        <taxon>Bacteria</taxon>
        <taxon>Candidatus Saccharimonadota</taxon>
        <taxon>Candidatus Saccharimonadia</taxon>
        <taxon>Candidatus Saccharimonadales</taxon>
        <taxon>Candidatus Saccharimonadaceae</taxon>
        <taxon>Candidatus Saccharimonas</taxon>
    </lineage>
</organism>
<evidence type="ECO:0000313" key="3">
    <source>
        <dbReference type="Proteomes" id="UP000013893"/>
    </source>
</evidence>
<dbReference type="SUPFAM" id="SSF53098">
    <property type="entry name" value="Ribonuclease H-like"/>
    <property type="match status" value="1"/>
</dbReference>
<dbReference type="InterPro" id="IPR009057">
    <property type="entry name" value="Homeodomain-like_sf"/>
</dbReference>
<accession>R4PNG1</accession>
<reference evidence="2 3" key="1">
    <citation type="journal article" date="2013" name="Nat. Biotechnol.">
        <title>Genome sequences of rare, uncultured bacteria obtained by differential coverage binning of multiple metagenomes.</title>
        <authorList>
            <person name="Albertsen M."/>
            <person name="Hugenholtz P."/>
            <person name="Skarshewski A."/>
            <person name="Nielsen K.L."/>
            <person name="Tyson G.W."/>
            <person name="Nielsen P.H."/>
        </authorList>
    </citation>
    <scope>NUCLEOTIDE SEQUENCE [LARGE SCALE GENOMIC DNA]</scope>
    <source>
        <strain evidence="2">TM71</strain>
    </source>
</reference>
<dbReference type="EMBL" id="CP005957">
    <property type="protein sequence ID" value="AGL62509.1"/>
    <property type="molecule type" value="Genomic_DNA"/>
</dbReference>
<name>R4PNG1_9BACT</name>
<evidence type="ECO:0000313" key="2">
    <source>
        <dbReference type="EMBL" id="AGL62509.1"/>
    </source>
</evidence>
<dbReference type="PANTHER" id="PTHR47515:SF2">
    <property type="entry name" value="INTEGRASE CORE DOMAIN PROTEIN"/>
    <property type="match status" value="1"/>
</dbReference>
<dbReference type="Gene3D" id="3.30.420.10">
    <property type="entry name" value="Ribonuclease H-like superfamily/Ribonuclease H"/>
    <property type="match status" value="1"/>
</dbReference>
<dbReference type="GO" id="GO:0003676">
    <property type="term" value="F:nucleic acid binding"/>
    <property type="evidence" value="ECO:0007669"/>
    <property type="project" value="InterPro"/>
</dbReference>
<dbReference type="InterPro" id="IPR036388">
    <property type="entry name" value="WH-like_DNA-bd_sf"/>
</dbReference>
<gene>
    <name evidence="2" type="ORF">L336_0807</name>
</gene>
<keyword evidence="3" id="KW-1185">Reference proteome</keyword>
<dbReference type="GO" id="GO:0015074">
    <property type="term" value="P:DNA integration"/>
    <property type="evidence" value="ECO:0007669"/>
    <property type="project" value="InterPro"/>
</dbReference>
<dbReference type="AlphaFoldDB" id="R4PNG1"/>
<dbReference type="RefSeq" id="WP_015641959.1">
    <property type="nucleotide sequence ID" value="NC_021219.1"/>
</dbReference>
<evidence type="ECO:0000259" key="1">
    <source>
        <dbReference type="PROSITE" id="PS50994"/>
    </source>
</evidence>
<dbReference type="HOGENOM" id="CLU_027402_15_2_0"/>
<dbReference type="Pfam" id="PF13384">
    <property type="entry name" value="HTH_23"/>
    <property type="match status" value="1"/>
</dbReference>
<sequence>MAYSSNIYLPRTRRNAVNLVLFEGWSMAKVSRHIGVHRSTIWRWCQRPEAANRVKLLRTRSSRPHSHPKQLTEAVVRRVLELRWELKRCAEVIWRVLQREGVYISLASVGRILARHKQVSSLYGRKGKVYHRRTPRPRVEAPGSFLEMDTIHFKDWKTKQAYYVYTLIDLKSRWAYAAYSPRISPERTNEFVLSALKAAPFKVQLVQTDNGQEFGNACEAYLNTHGIEQRRIRLGRKNDNAHIERFNRTLQDECLGRWPNEDTIQARLTAYLDFYNTKRYHLGIQCRRPMDVAKVLS</sequence>
<dbReference type="InterPro" id="IPR012337">
    <property type="entry name" value="RNaseH-like_sf"/>
</dbReference>
<dbReference type="Proteomes" id="UP000013893">
    <property type="component" value="Chromosome"/>
</dbReference>
<dbReference type="PROSITE" id="PS50994">
    <property type="entry name" value="INTEGRASE"/>
    <property type="match status" value="1"/>
</dbReference>